<proteinExistence type="predicted"/>
<keyword evidence="1" id="KW-0472">Membrane</keyword>
<accession>A0ABV1Y8C3</accession>
<dbReference type="RefSeq" id="WP_287269930.1">
    <property type="nucleotide sequence ID" value="NZ_JAMYMY010000001.1"/>
</dbReference>
<evidence type="ECO:0000313" key="2">
    <source>
        <dbReference type="EMBL" id="MER8931421.1"/>
    </source>
</evidence>
<keyword evidence="1" id="KW-0812">Transmembrane</keyword>
<evidence type="ECO:0000256" key="1">
    <source>
        <dbReference type="SAM" id="Phobius"/>
    </source>
</evidence>
<keyword evidence="1" id="KW-1133">Transmembrane helix</keyword>
<comment type="caution">
    <text evidence="2">The sequence shown here is derived from an EMBL/GenBank/DDBJ whole genome shotgun (WGS) entry which is preliminary data.</text>
</comment>
<reference evidence="2 3" key="1">
    <citation type="journal article" date="2024" name="Proc. Natl. Acad. Sci. U.S.A.">
        <title>The evolutionary genomics of adaptation to stress in wild rhizobium bacteria.</title>
        <authorList>
            <person name="Kehlet-Delgado H."/>
            <person name="Montoya A.P."/>
            <person name="Jensen K.T."/>
            <person name="Wendlandt C.E."/>
            <person name="Dexheimer C."/>
            <person name="Roberts M."/>
            <person name="Torres Martinez L."/>
            <person name="Friesen M.L."/>
            <person name="Griffitts J.S."/>
            <person name="Porter S.S."/>
        </authorList>
    </citation>
    <scope>NUCLEOTIDE SEQUENCE [LARGE SCALE GENOMIC DNA]</scope>
    <source>
        <strain evidence="2 3">M0729</strain>
    </source>
</reference>
<dbReference type="Pfam" id="PF08592">
    <property type="entry name" value="Anthrone_oxy"/>
    <property type="match status" value="1"/>
</dbReference>
<keyword evidence="3" id="KW-1185">Reference proteome</keyword>
<dbReference type="EMBL" id="JAMYPJ010000001">
    <property type="protein sequence ID" value="MER8931421.1"/>
    <property type="molecule type" value="Genomic_DNA"/>
</dbReference>
<gene>
    <name evidence="2" type="ORF">NKI33_00365</name>
</gene>
<dbReference type="Proteomes" id="UP001464387">
    <property type="component" value="Unassembled WGS sequence"/>
</dbReference>
<sequence length="163" mass="17601">MYSLLQVVAVVIAALPMALSVAHALELPGKMRLDERTYRTVQHIYYPGFTIGGAAEPLSVVVTGLLLFLVPAGTTAFWAVLLAFFALLATVAIYWLAIHPVNKYWMEAASVGAPGAAFFGAGGKRDGSQPDWTELRDRWEYAHVTRAVLTSIGLLALVISLVV</sequence>
<dbReference type="InterPro" id="IPR013901">
    <property type="entry name" value="Anthrone_oxy"/>
</dbReference>
<evidence type="ECO:0000313" key="3">
    <source>
        <dbReference type="Proteomes" id="UP001464387"/>
    </source>
</evidence>
<feature type="transmembrane region" description="Helical" evidence="1">
    <location>
        <begin position="144"/>
        <end position="162"/>
    </location>
</feature>
<organism evidence="2 3">
    <name type="scientific">Mesorhizobium opportunistum</name>
    <dbReference type="NCBI Taxonomy" id="593909"/>
    <lineage>
        <taxon>Bacteria</taxon>
        <taxon>Pseudomonadati</taxon>
        <taxon>Pseudomonadota</taxon>
        <taxon>Alphaproteobacteria</taxon>
        <taxon>Hyphomicrobiales</taxon>
        <taxon>Phyllobacteriaceae</taxon>
        <taxon>Mesorhizobium</taxon>
    </lineage>
</organism>
<name>A0ABV1Y8C3_9HYPH</name>
<feature type="transmembrane region" description="Helical" evidence="1">
    <location>
        <begin position="77"/>
        <end position="98"/>
    </location>
</feature>
<protein>
    <submittedName>
        <fullName evidence="2">DUF1772 domain-containing protein</fullName>
    </submittedName>
</protein>
<feature type="transmembrane region" description="Helical" evidence="1">
    <location>
        <begin position="48"/>
        <end position="70"/>
    </location>
</feature>
<feature type="transmembrane region" description="Helical" evidence="1">
    <location>
        <begin position="104"/>
        <end position="123"/>
    </location>
</feature>